<evidence type="ECO:0000259" key="1">
    <source>
        <dbReference type="PROSITE" id="PS50943"/>
    </source>
</evidence>
<dbReference type="Gene3D" id="1.10.10.1930">
    <property type="match status" value="1"/>
</dbReference>
<keyword evidence="2" id="KW-0238">DNA-binding</keyword>
<reference evidence="3" key="1">
    <citation type="submission" date="2016-07" db="EMBL/GenBank/DDBJ databases">
        <title>Frankia sp. NRRL B-16219 Genome sequencing.</title>
        <authorList>
            <person name="Ghodhbane-Gtari F."/>
            <person name="Swanson E."/>
            <person name="Gueddou A."/>
            <person name="Louati M."/>
            <person name="Nouioui I."/>
            <person name="Hezbri K."/>
            <person name="Abebe-Akele F."/>
            <person name="Simpson S."/>
            <person name="Morris K."/>
            <person name="Thomas K."/>
            <person name="Gtari M."/>
            <person name="Tisa L.S."/>
        </authorList>
    </citation>
    <scope>NUCLEOTIDE SEQUENCE [LARGE SCALE GENOMIC DNA]</scope>
    <source>
        <strain evidence="3">NRRL B-16219</strain>
    </source>
</reference>
<dbReference type="GO" id="GO:0045892">
    <property type="term" value="P:negative regulation of DNA-templated transcription"/>
    <property type="evidence" value="ECO:0007669"/>
    <property type="project" value="InterPro"/>
</dbReference>
<organism evidence="2 3">
    <name type="scientific">Parafrankia soli</name>
    <dbReference type="NCBI Taxonomy" id="2599596"/>
    <lineage>
        <taxon>Bacteria</taxon>
        <taxon>Bacillati</taxon>
        <taxon>Actinomycetota</taxon>
        <taxon>Actinomycetes</taxon>
        <taxon>Frankiales</taxon>
        <taxon>Frankiaceae</taxon>
        <taxon>Parafrankia</taxon>
    </lineage>
</organism>
<dbReference type="InterPro" id="IPR010982">
    <property type="entry name" value="Lambda_DNA-bd_dom_sf"/>
</dbReference>
<dbReference type="CDD" id="cd00093">
    <property type="entry name" value="HTH_XRE"/>
    <property type="match status" value="1"/>
</dbReference>
<evidence type="ECO:0000313" key="3">
    <source>
        <dbReference type="Proteomes" id="UP000179769"/>
    </source>
</evidence>
<dbReference type="PROSITE" id="PS50943">
    <property type="entry name" value="HTH_CROC1"/>
    <property type="match status" value="1"/>
</dbReference>
<dbReference type="InterPro" id="IPR037664">
    <property type="entry name" value="BldD_C"/>
</dbReference>
<dbReference type="EMBL" id="MAXA01000002">
    <property type="protein sequence ID" value="OHV46667.1"/>
    <property type="molecule type" value="Genomic_DNA"/>
</dbReference>
<protein>
    <submittedName>
        <fullName evidence="2">DNA-binding protein</fullName>
    </submittedName>
</protein>
<sequence>MPRRIDYAERLGQRIRAVRTQQGLPLGAVEEKSGGRFNGITVGSYERADRMITVERLSELAEFFGVPVQALTEEGGTAPPAYERPRIRFDLPALRNAPAPAGPLRRWIRTICEIRGDWNGKILTVRTSDLIHIAALLGTSHGDAMGLLAGWSVLAAPVNLEAVEIELKNAGPRR</sequence>
<keyword evidence="3" id="KW-1185">Reference proteome</keyword>
<dbReference type="CDD" id="cd16837">
    <property type="entry name" value="BldD_C_like"/>
    <property type="match status" value="1"/>
</dbReference>
<dbReference type="GO" id="GO:0003677">
    <property type="term" value="F:DNA binding"/>
    <property type="evidence" value="ECO:0007669"/>
    <property type="project" value="UniProtKB-KW"/>
</dbReference>
<evidence type="ECO:0000313" key="2">
    <source>
        <dbReference type="EMBL" id="OHV46667.1"/>
    </source>
</evidence>
<dbReference type="AlphaFoldDB" id="A0A1S1RKT3"/>
<dbReference type="InterPro" id="IPR001387">
    <property type="entry name" value="Cro/C1-type_HTH"/>
</dbReference>
<proteinExistence type="predicted"/>
<dbReference type="Pfam" id="PF21179">
    <property type="entry name" value="BldD-like_C"/>
    <property type="match status" value="1"/>
</dbReference>
<name>A0A1S1RKT3_9ACTN</name>
<dbReference type="SUPFAM" id="SSF47413">
    <property type="entry name" value="lambda repressor-like DNA-binding domains"/>
    <property type="match status" value="1"/>
</dbReference>
<comment type="caution">
    <text evidence="2">The sequence shown here is derived from an EMBL/GenBank/DDBJ whole genome shotgun (WGS) entry which is preliminary data.</text>
</comment>
<gene>
    <name evidence="2" type="ORF">BBK14_02015</name>
</gene>
<dbReference type="Pfam" id="PF01381">
    <property type="entry name" value="HTH_3"/>
    <property type="match status" value="1"/>
</dbReference>
<dbReference type="InterPro" id="IPR038099">
    <property type="entry name" value="BldD-like_C_sf"/>
</dbReference>
<dbReference type="Gene3D" id="1.10.260.40">
    <property type="entry name" value="lambda repressor-like DNA-binding domains"/>
    <property type="match status" value="1"/>
</dbReference>
<dbReference type="SMART" id="SM00530">
    <property type="entry name" value="HTH_XRE"/>
    <property type="match status" value="1"/>
</dbReference>
<feature type="domain" description="HTH cro/C1-type" evidence="1">
    <location>
        <begin position="15"/>
        <end position="71"/>
    </location>
</feature>
<dbReference type="Proteomes" id="UP000179769">
    <property type="component" value="Unassembled WGS sequence"/>
</dbReference>
<accession>A0A1S1RKT3</accession>